<dbReference type="EMBL" id="JAQFWP010000029">
    <property type="protein sequence ID" value="MDA2806108.1"/>
    <property type="molecule type" value="Genomic_DNA"/>
</dbReference>
<evidence type="ECO:0000259" key="1">
    <source>
        <dbReference type="Pfam" id="PF01471"/>
    </source>
</evidence>
<protein>
    <submittedName>
        <fullName evidence="2">Peptidoglycan-binding protein</fullName>
    </submittedName>
</protein>
<evidence type="ECO:0000313" key="3">
    <source>
        <dbReference type="Proteomes" id="UP001165685"/>
    </source>
</evidence>
<sequence>MPAPALADGPETSEESEEVVAAVEAAEWPDLVEGDSRWEVSVVKFLLVEYGFLDVNHADEDFDARLADAVQEYQAARGITESAEVDAPTWEALTDDLGLVRRGDSGNRVKAVQESLISGYGYRLVLDGEFGPATRGAVVEFQSIKCLVPDGVVGPITFRALITDPDDVCD</sequence>
<dbReference type="SUPFAM" id="SSF47090">
    <property type="entry name" value="PGBD-like"/>
    <property type="match status" value="2"/>
</dbReference>
<evidence type="ECO:0000313" key="2">
    <source>
        <dbReference type="EMBL" id="MDA2806108.1"/>
    </source>
</evidence>
<keyword evidence="3" id="KW-1185">Reference proteome</keyword>
<organism evidence="2 3">
    <name type="scientific">Nocardiopsis suaedae</name>
    <dbReference type="NCBI Taxonomy" id="3018444"/>
    <lineage>
        <taxon>Bacteria</taxon>
        <taxon>Bacillati</taxon>
        <taxon>Actinomycetota</taxon>
        <taxon>Actinomycetes</taxon>
        <taxon>Streptosporangiales</taxon>
        <taxon>Nocardiopsidaceae</taxon>
        <taxon>Nocardiopsis</taxon>
    </lineage>
</organism>
<dbReference type="Pfam" id="PF01471">
    <property type="entry name" value="PG_binding_1"/>
    <property type="match status" value="2"/>
</dbReference>
<proteinExistence type="predicted"/>
<dbReference type="InterPro" id="IPR002477">
    <property type="entry name" value="Peptidoglycan-bd-like"/>
</dbReference>
<name>A0ABT4TN49_9ACTN</name>
<dbReference type="InterPro" id="IPR036365">
    <property type="entry name" value="PGBD-like_sf"/>
</dbReference>
<feature type="domain" description="Peptidoglycan binding-like" evidence="1">
    <location>
        <begin position="105"/>
        <end position="161"/>
    </location>
</feature>
<comment type="caution">
    <text evidence="2">The sequence shown here is derived from an EMBL/GenBank/DDBJ whole genome shotgun (WGS) entry which is preliminary data.</text>
</comment>
<dbReference type="RefSeq" id="WP_270678754.1">
    <property type="nucleotide sequence ID" value="NZ_JAQFWP010000029.1"/>
</dbReference>
<accession>A0ABT4TN49</accession>
<dbReference type="Proteomes" id="UP001165685">
    <property type="component" value="Unassembled WGS sequence"/>
</dbReference>
<gene>
    <name evidence="2" type="ORF">O4U47_16460</name>
</gene>
<reference evidence="2" key="1">
    <citation type="submission" date="2023-01" db="EMBL/GenBank/DDBJ databases">
        <title>Draft genome sequence of Nocardiopsis sp. LSu2-4 isolated from halophytes.</title>
        <authorList>
            <person name="Duangmal K."/>
            <person name="Chantavorakit T."/>
        </authorList>
    </citation>
    <scope>NUCLEOTIDE SEQUENCE</scope>
    <source>
        <strain evidence="2">LSu2-4</strain>
    </source>
</reference>
<dbReference type="Gene3D" id="1.10.101.10">
    <property type="entry name" value="PGBD-like superfamily/PGBD"/>
    <property type="match status" value="2"/>
</dbReference>
<feature type="domain" description="Peptidoglycan binding-like" evidence="1">
    <location>
        <begin position="40"/>
        <end position="93"/>
    </location>
</feature>
<dbReference type="InterPro" id="IPR036366">
    <property type="entry name" value="PGBDSf"/>
</dbReference>